<evidence type="ECO:0000256" key="4">
    <source>
        <dbReference type="ARBA" id="ARBA00031405"/>
    </source>
</evidence>
<dbReference type="OrthoDB" id="10045817at2759"/>
<evidence type="ECO:0000313" key="6">
    <source>
        <dbReference type="EMBL" id="EDW64543.1"/>
    </source>
</evidence>
<dbReference type="InParanoid" id="B4LR04"/>
<proteinExistence type="predicted"/>
<dbReference type="KEGG" id="dvi:6629060"/>
<organism evidence="6 7">
    <name type="scientific">Drosophila virilis</name>
    <name type="common">Fruit fly</name>
    <dbReference type="NCBI Taxonomy" id="7244"/>
    <lineage>
        <taxon>Eukaryota</taxon>
        <taxon>Metazoa</taxon>
        <taxon>Ecdysozoa</taxon>
        <taxon>Arthropoda</taxon>
        <taxon>Hexapoda</taxon>
        <taxon>Insecta</taxon>
        <taxon>Pterygota</taxon>
        <taxon>Neoptera</taxon>
        <taxon>Endopterygota</taxon>
        <taxon>Diptera</taxon>
        <taxon>Brachycera</taxon>
        <taxon>Muscomorpha</taxon>
        <taxon>Ephydroidea</taxon>
        <taxon>Drosophilidae</taxon>
        <taxon>Drosophila</taxon>
    </lineage>
</organism>
<dbReference type="HOGENOM" id="CLU_980985_0_0_1"/>
<dbReference type="AlphaFoldDB" id="B4LR04"/>
<reference evidence="6 7" key="1">
    <citation type="journal article" date="2007" name="Nature">
        <title>Evolution of genes and genomes on the Drosophila phylogeny.</title>
        <authorList>
            <consortium name="Drosophila 12 Genomes Consortium"/>
            <person name="Clark A.G."/>
            <person name="Eisen M.B."/>
            <person name="Smith D.R."/>
            <person name="Bergman C.M."/>
            <person name="Oliver B."/>
            <person name="Markow T.A."/>
            <person name="Kaufman T.C."/>
            <person name="Kellis M."/>
            <person name="Gelbart W."/>
            <person name="Iyer V.N."/>
            <person name="Pollard D.A."/>
            <person name="Sackton T.B."/>
            <person name="Larracuente A.M."/>
            <person name="Singh N.D."/>
            <person name="Abad J.P."/>
            <person name="Abt D.N."/>
            <person name="Adryan B."/>
            <person name="Aguade M."/>
            <person name="Akashi H."/>
            <person name="Anderson W.W."/>
            <person name="Aquadro C.F."/>
            <person name="Ardell D.H."/>
            <person name="Arguello R."/>
            <person name="Artieri C.G."/>
            <person name="Barbash D.A."/>
            <person name="Barker D."/>
            <person name="Barsanti P."/>
            <person name="Batterham P."/>
            <person name="Batzoglou S."/>
            <person name="Begun D."/>
            <person name="Bhutkar A."/>
            <person name="Blanco E."/>
            <person name="Bosak S.A."/>
            <person name="Bradley R.K."/>
            <person name="Brand A.D."/>
            <person name="Brent M.R."/>
            <person name="Brooks A.N."/>
            <person name="Brown R.H."/>
            <person name="Butlin R.K."/>
            <person name="Caggese C."/>
            <person name="Calvi B.R."/>
            <person name="Bernardo de Carvalho A."/>
            <person name="Caspi A."/>
            <person name="Castrezana S."/>
            <person name="Celniker S.E."/>
            <person name="Chang J.L."/>
            <person name="Chapple C."/>
            <person name="Chatterji S."/>
            <person name="Chinwalla A."/>
            <person name="Civetta A."/>
            <person name="Clifton S.W."/>
            <person name="Comeron J.M."/>
            <person name="Costello J.C."/>
            <person name="Coyne J.A."/>
            <person name="Daub J."/>
            <person name="David R.G."/>
            <person name="Delcher A.L."/>
            <person name="Delehaunty K."/>
            <person name="Do C.B."/>
            <person name="Ebling H."/>
            <person name="Edwards K."/>
            <person name="Eickbush T."/>
            <person name="Evans J.D."/>
            <person name="Filipski A."/>
            <person name="Findeiss S."/>
            <person name="Freyhult E."/>
            <person name="Fulton L."/>
            <person name="Fulton R."/>
            <person name="Garcia A.C."/>
            <person name="Gardiner A."/>
            <person name="Garfield D.A."/>
            <person name="Garvin B.E."/>
            <person name="Gibson G."/>
            <person name="Gilbert D."/>
            <person name="Gnerre S."/>
            <person name="Godfrey J."/>
            <person name="Good R."/>
            <person name="Gotea V."/>
            <person name="Gravely B."/>
            <person name="Greenberg A.J."/>
            <person name="Griffiths-Jones S."/>
            <person name="Gross S."/>
            <person name="Guigo R."/>
            <person name="Gustafson E.A."/>
            <person name="Haerty W."/>
            <person name="Hahn M.W."/>
            <person name="Halligan D.L."/>
            <person name="Halpern A.L."/>
            <person name="Halter G.M."/>
            <person name="Han M.V."/>
            <person name="Heger A."/>
            <person name="Hillier L."/>
            <person name="Hinrichs A.S."/>
            <person name="Holmes I."/>
            <person name="Hoskins R.A."/>
            <person name="Hubisz M.J."/>
            <person name="Hultmark D."/>
            <person name="Huntley M.A."/>
            <person name="Jaffe D.B."/>
            <person name="Jagadeeshan S."/>
            <person name="Jeck W.R."/>
            <person name="Johnson J."/>
            <person name="Jones C.D."/>
            <person name="Jordan W.C."/>
            <person name="Karpen G.H."/>
            <person name="Kataoka E."/>
            <person name="Keightley P.D."/>
            <person name="Kheradpour P."/>
            <person name="Kirkness E.F."/>
            <person name="Koerich L.B."/>
            <person name="Kristiansen K."/>
            <person name="Kudrna D."/>
            <person name="Kulathinal R.J."/>
            <person name="Kumar S."/>
            <person name="Kwok R."/>
            <person name="Lander E."/>
            <person name="Langley C.H."/>
            <person name="Lapoint R."/>
            <person name="Lazzaro B.P."/>
            <person name="Lee S.J."/>
            <person name="Levesque L."/>
            <person name="Li R."/>
            <person name="Lin C.F."/>
            <person name="Lin M.F."/>
            <person name="Lindblad-Toh K."/>
            <person name="Llopart A."/>
            <person name="Long M."/>
            <person name="Low L."/>
            <person name="Lozovsky E."/>
            <person name="Lu J."/>
            <person name="Luo M."/>
            <person name="Machado C.A."/>
            <person name="Makalowski W."/>
            <person name="Marzo M."/>
            <person name="Matsuda M."/>
            <person name="Matzkin L."/>
            <person name="McAllister B."/>
            <person name="McBride C.S."/>
            <person name="McKernan B."/>
            <person name="McKernan K."/>
            <person name="Mendez-Lago M."/>
            <person name="Minx P."/>
            <person name="Mollenhauer M.U."/>
            <person name="Montooth K."/>
            <person name="Mount S.M."/>
            <person name="Mu X."/>
            <person name="Myers E."/>
            <person name="Negre B."/>
            <person name="Newfeld S."/>
            <person name="Nielsen R."/>
            <person name="Noor M.A."/>
            <person name="O'Grady P."/>
            <person name="Pachter L."/>
            <person name="Papaceit M."/>
            <person name="Parisi M.J."/>
            <person name="Parisi M."/>
            <person name="Parts L."/>
            <person name="Pedersen J.S."/>
            <person name="Pesole G."/>
            <person name="Phillippy A.M."/>
            <person name="Ponting C.P."/>
            <person name="Pop M."/>
            <person name="Porcelli D."/>
            <person name="Powell J.R."/>
            <person name="Prohaska S."/>
            <person name="Pruitt K."/>
            <person name="Puig M."/>
            <person name="Quesneville H."/>
            <person name="Ram K.R."/>
            <person name="Rand D."/>
            <person name="Rasmussen M.D."/>
            <person name="Reed L.K."/>
            <person name="Reenan R."/>
            <person name="Reily A."/>
            <person name="Remington K.A."/>
            <person name="Rieger T.T."/>
            <person name="Ritchie M.G."/>
            <person name="Robin C."/>
            <person name="Rogers Y.H."/>
            <person name="Rohde C."/>
            <person name="Rozas J."/>
            <person name="Rubenfield M.J."/>
            <person name="Ruiz A."/>
            <person name="Russo S."/>
            <person name="Salzberg S.L."/>
            <person name="Sanchez-Gracia A."/>
            <person name="Saranga D.J."/>
            <person name="Sato H."/>
            <person name="Schaeffer S.W."/>
            <person name="Schatz M.C."/>
            <person name="Schlenke T."/>
            <person name="Schwartz R."/>
            <person name="Segarra C."/>
            <person name="Singh R.S."/>
            <person name="Sirot L."/>
            <person name="Sirota M."/>
            <person name="Sisneros N.B."/>
            <person name="Smith C.D."/>
            <person name="Smith T.F."/>
            <person name="Spieth J."/>
            <person name="Stage D.E."/>
            <person name="Stark A."/>
            <person name="Stephan W."/>
            <person name="Strausberg R.L."/>
            <person name="Strempel S."/>
            <person name="Sturgill D."/>
            <person name="Sutton G."/>
            <person name="Sutton G.G."/>
            <person name="Tao W."/>
            <person name="Teichmann S."/>
            <person name="Tobari Y.N."/>
            <person name="Tomimura Y."/>
            <person name="Tsolas J.M."/>
            <person name="Valente V.L."/>
            <person name="Venter E."/>
            <person name="Venter J.C."/>
            <person name="Vicario S."/>
            <person name="Vieira F.G."/>
            <person name="Vilella A.J."/>
            <person name="Villasante A."/>
            <person name="Walenz B."/>
            <person name="Wang J."/>
            <person name="Wasserman M."/>
            <person name="Watts T."/>
            <person name="Wilson D."/>
            <person name="Wilson R.K."/>
            <person name="Wing R.A."/>
            <person name="Wolfner M.F."/>
            <person name="Wong A."/>
            <person name="Wong G.K."/>
            <person name="Wu C.I."/>
            <person name="Wu G."/>
            <person name="Yamamoto D."/>
            <person name="Yang H.P."/>
            <person name="Yang S.P."/>
            <person name="Yorke J.A."/>
            <person name="Yoshida K."/>
            <person name="Zdobnov E."/>
            <person name="Zhang P."/>
            <person name="Zhang Y."/>
            <person name="Zimin A.V."/>
            <person name="Baldwin J."/>
            <person name="Abdouelleil A."/>
            <person name="Abdulkadir J."/>
            <person name="Abebe A."/>
            <person name="Abera B."/>
            <person name="Abreu J."/>
            <person name="Acer S.C."/>
            <person name="Aftuck L."/>
            <person name="Alexander A."/>
            <person name="An P."/>
            <person name="Anderson E."/>
            <person name="Anderson S."/>
            <person name="Arachi H."/>
            <person name="Azer M."/>
            <person name="Bachantsang P."/>
            <person name="Barry A."/>
            <person name="Bayul T."/>
            <person name="Berlin A."/>
            <person name="Bessette D."/>
            <person name="Bloom T."/>
            <person name="Blye J."/>
            <person name="Boguslavskiy L."/>
            <person name="Bonnet C."/>
            <person name="Boukhgalter B."/>
            <person name="Bourzgui I."/>
            <person name="Brown A."/>
            <person name="Cahill P."/>
            <person name="Channer S."/>
            <person name="Cheshatsang Y."/>
            <person name="Chuda L."/>
            <person name="Citroen M."/>
            <person name="Collymore A."/>
            <person name="Cooke P."/>
            <person name="Costello M."/>
            <person name="D'Aco K."/>
            <person name="Daza R."/>
            <person name="De Haan G."/>
            <person name="DeGray S."/>
            <person name="DeMaso C."/>
            <person name="Dhargay N."/>
            <person name="Dooley K."/>
            <person name="Dooley E."/>
            <person name="Doricent M."/>
            <person name="Dorje P."/>
            <person name="Dorjee K."/>
            <person name="Dupes A."/>
            <person name="Elong R."/>
            <person name="Falk J."/>
            <person name="Farina A."/>
            <person name="Faro S."/>
            <person name="Ferguson D."/>
            <person name="Fisher S."/>
            <person name="Foley C.D."/>
            <person name="Franke A."/>
            <person name="Friedrich D."/>
            <person name="Gadbois L."/>
            <person name="Gearin G."/>
            <person name="Gearin C.R."/>
            <person name="Giannoukos G."/>
            <person name="Goode T."/>
            <person name="Graham J."/>
            <person name="Grandbois E."/>
            <person name="Grewal S."/>
            <person name="Gyaltsen K."/>
            <person name="Hafez N."/>
            <person name="Hagos B."/>
            <person name="Hall J."/>
            <person name="Henson C."/>
            <person name="Hollinger A."/>
            <person name="Honan T."/>
            <person name="Huard M.D."/>
            <person name="Hughes L."/>
            <person name="Hurhula B."/>
            <person name="Husby M.E."/>
            <person name="Kamat A."/>
            <person name="Kanga B."/>
            <person name="Kashin S."/>
            <person name="Khazanovich D."/>
            <person name="Kisner P."/>
            <person name="Lance K."/>
            <person name="Lara M."/>
            <person name="Lee W."/>
            <person name="Lennon N."/>
            <person name="Letendre F."/>
            <person name="LeVine R."/>
            <person name="Lipovsky A."/>
            <person name="Liu X."/>
            <person name="Liu J."/>
            <person name="Liu S."/>
            <person name="Lokyitsang T."/>
            <person name="Lokyitsang Y."/>
            <person name="Lubonja R."/>
            <person name="Lui A."/>
            <person name="MacDonald P."/>
            <person name="Magnisalis V."/>
            <person name="Maru K."/>
            <person name="Matthews C."/>
            <person name="McCusker W."/>
            <person name="McDonough S."/>
            <person name="Mehta T."/>
            <person name="Meldrim J."/>
            <person name="Meneus L."/>
            <person name="Mihai O."/>
            <person name="Mihalev A."/>
            <person name="Mihova T."/>
            <person name="Mittelman R."/>
            <person name="Mlenga V."/>
            <person name="Montmayeur A."/>
            <person name="Mulrain L."/>
            <person name="Navidi A."/>
            <person name="Naylor J."/>
            <person name="Negash T."/>
            <person name="Nguyen T."/>
            <person name="Nguyen N."/>
            <person name="Nicol R."/>
            <person name="Norbu C."/>
            <person name="Norbu N."/>
            <person name="Novod N."/>
            <person name="O'Neill B."/>
            <person name="Osman S."/>
            <person name="Markiewicz E."/>
            <person name="Oyono O.L."/>
            <person name="Patti C."/>
            <person name="Phunkhang P."/>
            <person name="Pierre F."/>
            <person name="Priest M."/>
            <person name="Raghuraman S."/>
            <person name="Rege F."/>
            <person name="Reyes R."/>
            <person name="Rise C."/>
            <person name="Rogov P."/>
            <person name="Ross K."/>
            <person name="Ryan E."/>
            <person name="Settipalli S."/>
            <person name="Shea T."/>
            <person name="Sherpa N."/>
            <person name="Shi L."/>
            <person name="Shih D."/>
            <person name="Sparrow T."/>
            <person name="Spaulding J."/>
            <person name="Stalker J."/>
            <person name="Stange-Thomann N."/>
            <person name="Stavropoulos S."/>
            <person name="Stone C."/>
            <person name="Strader C."/>
            <person name="Tesfaye S."/>
            <person name="Thomson T."/>
            <person name="Thoulutsang Y."/>
            <person name="Thoulutsang D."/>
            <person name="Topham K."/>
            <person name="Topping I."/>
            <person name="Tsamla T."/>
            <person name="Vassiliev H."/>
            <person name="Vo A."/>
            <person name="Wangchuk T."/>
            <person name="Wangdi T."/>
            <person name="Weiand M."/>
            <person name="Wilkinson J."/>
            <person name="Wilson A."/>
            <person name="Yadav S."/>
            <person name="Young G."/>
            <person name="Yu Q."/>
            <person name="Zembek L."/>
            <person name="Zhong D."/>
            <person name="Zimmer A."/>
            <person name="Zwirko Z."/>
            <person name="Jaffe D.B."/>
            <person name="Alvarez P."/>
            <person name="Brockman W."/>
            <person name="Butler J."/>
            <person name="Chin C."/>
            <person name="Gnerre S."/>
            <person name="Grabherr M."/>
            <person name="Kleber M."/>
            <person name="Mauceli E."/>
            <person name="MacCallum I."/>
        </authorList>
    </citation>
    <scope>NUCLEOTIDE SEQUENCE [LARGE SCALE GENOMIC DNA]</scope>
    <source>
        <strain evidence="7">Tucson 15010-1051.87</strain>
    </source>
</reference>
<dbReference type="GO" id="GO:0070301">
    <property type="term" value="P:cellular response to hydrogen peroxide"/>
    <property type="evidence" value="ECO:0007669"/>
    <property type="project" value="TreeGrafter"/>
</dbReference>
<evidence type="ECO:0000256" key="2">
    <source>
        <dbReference type="ARBA" id="ARBA00022553"/>
    </source>
</evidence>
<dbReference type="PANTHER" id="PTHR31383:SF2">
    <property type="entry name" value="OXIDATIVE STRESS-RESPONSIVE SERINE-RICH PROTEIN 1"/>
    <property type="match status" value="1"/>
</dbReference>
<evidence type="ECO:0000256" key="1">
    <source>
        <dbReference type="ARBA" id="ARBA00015005"/>
    </source>
</evidence>
<dbReference type="InterPro" id="IPR008494">
    <property type="entry name" value="DUF776"/>
</dbReference>
<feature type="compositionally biased region" description="Polar residues" evidence="5">
    <location>
        <begin position="224"/>
        <end position="240"/>
    </location>
</feature>
<dbReference type="eggNOG" id="ENOG502QUK0">
    <property type="taxonomic scope" value="Eukaryota"/>
</dbReference>
<dbReference type="EMBL" id="CH940649">
    <property type="protein sequence ID" value="EDW64543.1"/>
    <property type="molecule type" value="Genomic_DNA"/>
</dbReference>
<feature type="region of interest" description="Disordered" evidence="5">
    <location>
        <begin position="213"/>
        <end position="249"/>
    </location>
</feature>
<evidence type="ECO:0000256" key="3">
    <source>
        <dbReference type="ARBA" id="ARBA00029721"/>
    </source>
</evidence>
<evidence type="ECO:0000313" key="7">
    <source>
        <dbReference type="Proteomes" id="UP000008792"/>
    </source>
</evidence>
<keyword evidence="7" id="KW-1185">Reference proteome</keyword>
<dbReference type="Proteomes" id="UP000008792">
    <property type="component" value="Unassembled WGS sequence"/>
</dbReference>
<accession>B4LR04</accession>
<keyword evidence="2" id="KW-0597">Phosphoprotein</keyword>
<dbReference type="PhylomeDB" id="B4LR04"/>
<sequence>MSTEELPADLDKLKITPKNEHKKLCDRNPFYTPIAISNNQTNESPIQCTKQIIHRKMRRIRRRSESNMDDFQIKKSDAPAAADSFEIVNHLRCLPGVNKLQLKRSNIAPSKRNLLREPVLRIAHDNLHTKCGLGTRVRRTIPLSFDERNHTNFHKPRTNICIKSSTNGICSFRDLISECNILLDESKSKKETLDNSQHQSKNFMLCQTRGASAQKGIGHKPNSRDPTSVTSGSRLSCSQEASNNAHNASPSNCDDVTIVELASYFDTMVHIPKKMSSMAEMMYI</sequence>
<dbReference type="PANTHER" id="PTHR31383">
    <property type="entry name" value="OXIDATIVE STRESS-RESPONSE SERINE-RICH PROTEIN 1"/>
    <property type="match status" value="1"/>
</dbReference>
<gene>
    <name evidence="6" type="primary">Dvir\GJ17521</name>
    <name evidence="6" type="ORF">Dvir_GJ17521</name>
</gene>
<name>B4LR04_DROVI</name>
<protein>
    <recommendedName>
        <fullName evidence="1">Oxidative stress-responsive serine-rich protein 1</fullName>
    </recommendedName>
    <alternativeName>
        <fullName evidence="4">Oxidative stress-responsive protein 1</fullName>
    </alternativeName>
    <alternativeName>
        <fullName evidence="3">Peroxide-inducible transcript 1 protein</fullName>
    </alternativeName>
</protein>
<evidence type="ECO:0000256" key="5">
    <source>
        <dbReference type="SAM" id="MobiDB-lite"/>
    </source>
</evidence>
<dbReference type="OMA" id="YFDTIVH"/>